<comment type="caution">
    <text evidence="1">The sequence shown here is derived from an EMBL/GenBank/DDBJ whole genome shotgun (WGS) entry which is preliminary data.</text>
</comment>
<proteinExistence type="predicted"/>
<organism evidence="1 2">
    <name type="scientific">Elysia crispata</name>
    <name type="common">lettuce slug</name>
    <dbReference type="NCBI Taxonomy" id="231223"/>
    <lineage>
        <taxon>Eukaryota</taxon>
        <taxon>Metazoa</taxon>
        <taxon>Spiralia</taxon>
        <taxon>Lophotrochozoa</taxon>
        <taxon>Mollusca</taxon>
        <taxon>Gastropoda</taxon>
        <taxon>Heterobranchia</taxon>
        <taxon>Euthyneura</taxon>
        <taxon>Panpulmonata</taxon>
        <taxon>Sacoglossa</taxon>
        <taxon>Placobranchoidea</taxon>
        <taxon>Plakobranchidae</taxon>
        <taxon>Elysia</taxon>
    </lineage>
</organism>
<evidence type="ECO:0000313" key="1">
    <source>
        <dbReference type="EMBL" id="KAK3729248.1"/>
    </source>
</evidence>
<evidence type="ECO:0000313" key="2">
    <source>
        <dbReference type="Proteomes" id="UP001283361"/>
    </source>
</evidence>
<dbReference type="AlphaFoldDB" id="A0AAE0Y2L1"/>
<dbReference type="Proteomes" id="UP001283361">
    <property type="component" value="Unassembled WGS sequence"/>
</dbReference>
<accession>A0AAE0Y2L1</accession>
<name>A0AAE0Y2L1_9GAST</name>
<keyword evidence="2" id="KW-1185">Reference proteome</keyword>
<reference evidence="1" key="1">
    <citation type="journal article" date="2023" name="G3 (Bethesda)">
        <title>A reference genome for the long-term kleptoplast-retaining sea slug Elysia crispata morphotype clarki.</title>
        <authorList>
            <person name="Eastman K.E."/>
            <person name="Pendleton A.L."/>
            <person name="Shaikh M.A."/>
            <person name="Suttiyut T."/>
            <person name="Ogas R."/>
            <person name="Tomko P."/>
            <person name="Gavelis G."/>
            <person name="Widhalm J.R."/>
            <person name="Wisecaver J.H."/>
        </authorList>
    </citation>
    <scope>NUCLEOTIDE SEQUENCE</scope>
    <source>
        <strain evidence="1">ECLA1</strain>
    </source>
</reference>
<dbReference type="EMBL" id="JAWDGP010007151">
    <property type="protein sequence ID" value="KAK3729248.1"/>
    <property type="molecule type" value="Genomic_DNA"/>
</dbReference>
<gene>
    <name evidence="1" type="ORF">RRG08_008575</name>
</gene>
<protein>
    <submittedName>
        <fullName evidence="1">Uncharacterized protein</fullName>
    </submittedName>
</protein>
<sequence>MSSRPPVEPMFSFYTSSTTTSATLSIMSRRESRAIQRRSLFDSVMAALTWSDRRLIVLVYVATLFSSGLRPHLVYMLLALVDVVSFSLGSRLYRGTKVLVESKASVNRITVKWR</sequence>